<dbReference type="PANTHER" id="PTHR43328">
    <property type="entry name" value="ACETYLTRANSFERASE-RELATED"/>
    <property type="match status" value="1"/>
</dbReference>
<organism evidence="2">
    <name type="scientific">bioreactor metagenome</name>
    <dbReference type="NCBI Taxonomy" id="1076179"/>
    <lineage>
        <taxon>unclassified sequences</taxon>
        <taxon>metagenomes</taxon>
        <taxon>ecological metagenomes</taxon>
    </lineage>
</organism>
<dbReference type="Gene3D" id="3.40.630.30">
    <property type="match status" value="1"/>
</dbReference>
<dbReference type="InterPro" id="IPR000182">
    <property type="entry name" value="GNAT_dom"/>
</dbReference>
<dbReference type="GO" id="GO:0016747">
    <property type="term" value="F:acyltransferase activity, transferring groups other than amino-acyl groups"/>
    <property type="evidence" value="ECO:0007669"/>
    <property type="project" value="InterPro"/>
</dbReference>
<feature type="domain" description="N-acetyltransferase" evidence="1">
    <location>
        <begin position="3"/>
        <end position="163"/>
    </location>
</feature>
<dbReference type="AlphaFoldDB" id="A0A645CIV8"/>
<dbReference type="SUPFAM" id="SSF55729">
    <property type="entry name" value="Acyl-CoA N-acyltransferases (Nat)"/>
    <property type="match status" value="1"/>
</dbReference>
<evidence type="ECO:0000259" key="1">
    <source>
        <dbReference type="PROSITE" id="PS51186"/>
    </source>
</evidence>
<sequence length="173" mass="19549">MTCNIRPWRLKDADDLASALNNKKILDNLRDGLPFPYTKKDAISYIDAMLNADKDKTFPFAITIDDKVIGSIGVFRMENIHSRSGEIGYYIAEPYWGIGLGTSAVQQICRFIFSTTDIIRIFAEPFSRNTASCRILEKSGFVKEGIMRKNAFKNGVFEDMTLYALIKNNNTIA</sequence>
<accession>A0A645CIV8</accession>
<protein>
    <recommendedName>
        <fullName evidence="1">N-acetyltransferase domain-containing protein</fullName>
    </recommendedName>
</protein>
<comment type="caution">
    <text evidence="2">The sequence shown here is derived from an EMBL/GenBank/DDBJ whole genome shotgun (WGS) entry which is preliminary data.</text>
</comment>
<name>A0A645CIV8_9ZZZZ</name>
<dbReference type="InterPro" id="IPR016181">
    <property type="entry name" value="Acyl_CoA_acyltransferase"/>
</dbReference>
<dbReference type="Pfam" id="PF13302">
    <property type="entry name" value="Acetyltransf_3"/>
    <property type="match status" value="1"/>
</dbReference>
<reference evidence="2" key="1">
    <citation type="submission" date="2019-08" db="EMBL/GenBank/DDBJ databases">
        <authorList>
            <person name="Kucharzyk K."/>
            <person name="Murdoch R.W."/>
            <person name="Higgins S."/>
            <person name="Loffler F."/>
        </authorList>
    </citation>
    <scope>NUCLEOTIDE SEQUENCE</scope>
</reference>
<proteinExistence type="predicted"/>
<dbReference type="EMBL" id="VSSQ01027568">
    <property type="protein sequence ID" value="MPM76880.1"/>
    <property type="molecule type" value="Genomic_DNA"/>
</dbReference>
<dbReference type="PROSITE" id="PS51186">
    <property type="entry name" value="GNAT"/>
    <property type="match status" value="1"/>
</dbReference>
<gene>
    <name evidence="2" type="ORF">SDC9_123879</name>
</gene>
<evidence type="ECO:0000313" key="2">
    <source>
        <dbReference type="EMBL" id="MPM76880.1"/>
    </source>
</evidence>
<dbReference type="PANTHER" id="PTHR43328:SF1">
    <property type="entry name" value="N-ACETYLTRANSFERASE DOMAIN-CONTAINING PROTEIN"/>
    <property type="match status" value="1"/>
</dbReference>